<evidence type="ECO:0008006" key="3">
    <source>
        <dbReference type="Google" id="ProtNLM"/>
    </source>
</evidence>
<proteinExistence type="predicted"/>
<dbReference type="STRING" id="1424659.SAMN05216368_106167"/>
<organism evidence="1 2">
    <name type="scientific">Cryobacterium flavum</name>
    <dbReference type="NCBI Taxonomy" id="1424659"/>
    <lineage>
        <taxon>Bacteria</taxon>
        <taxon>Bacillati</taxon>
        <taxon>Actinomycetota</taxon>
        <taxon>Actinomycetes</taxon>
        <taxon>Micrococcales</taxon>
        <taxon>Microbacteriaceae</taxon>
        <taxon>Cryobacterium</taxon>
    </lineage>
</organism>
<evidence type="ECO:0000313" key="1">
    <source>
        <dbReference type="EMBL" id="SDN62759.1"/>
    </source>
</evidence>
<accession>A0A5E9FZX1</accession>
<reference evidence="1 2" key="1">
    <citation type="submission" date="2016-10" db="EMBL/GenBank/DDBJ databases">
        <authorList>
            <person name="Varghese N."/>
            <person name="Submissions S."/>
        </authorList>
    </citation>
    <scope>NUCLEOTIDE SEQUENCE [LARGE SCALE GENOMIC DNA]</scope>
    <source>
        <strain evidence="1 2">CGMCC 1.11215</strain>
    </source>
</reference>
<sequence length="219" mass="23438">MPSAPALAPVLFIHIADSIIAYVNIQAPALSPLFRSDAQGEILARLFLNADRSFTIAELARAAKSPYASAHREVSRIVQMGLASTEKRGQSVEVRVRADTPAFRPLAELLALTYGPAVVIPQHLSGISGIDLAFIYGSWAARRAGEPGDAPADIDVLLVGNPPRGAVNEAARRAGTNLGREVNVRIVSTAAWEAASTDPFLRTLTERPIVSLELREENP</sequence>
<protein>
    <recommendedName>
        <fullName evidence="3">ArsR family transcriptional regulator</fullName>
    </recommendedName>
</protein>
<evidence type="ECO:0000313" key="2">
    <source>
        <dbReference type="Proteomes" id="UP000199639"/>
    </source>
</evidence>
<dbReference type="AlphaFoldDB" id="A0A5E9FZX1"/>
<gene>
    <name evidence="1" type="ORF">SAMN05216368_106167</name>
</gene>
<dbReference type="EMBL" id="FNIB01000006">
    <property type="protein sequence ID" value="SDN62759.1"/>
    <property type="molecule type" value="Genomic_DNA"/>
</dbReference>
<dbReference type="Proteomes" id="UP000199639">
    <property type="component" value="Unassembled WGS sequence"/>
</dbReference>
<name>A0A5E9FZX1_9MICO</name>